<keyword evidence="1" id="KW-0645">Protease</keyword>
<dbReference type="Pfam" id="PF00665">
    <property type="entry name" value="rve"/>
    <property type="match status" value="1"/>
</dbReference>
<dbReference type="Gene3D" id="3.30.420.10">
    <property type="entry name" value="Ribonuclease H-like superfamily/Ribonuclease H"/>
    <property type="match status" value="2"/>
</dbReference>
<gene>
    <name evidence="6" type="ORF">BQ2448_7578</name>
</gene>
<dbReference type="PANTHER" id="PTHR37984">
    <property type="entry name" value="PROTEIN CBG26694"/>
    <property type="match status" value="1"/>
</dbReference>
<dbReference type="Pfam" id="PF17919">
    <property type="entry name" value="RT_RNaseH_2"/>
    <property type="match status" value="1"/>
</dbReference>
<dbReference type="GO" id="GO:0015074">
    <property type="term" value="P:DNA integration"/>
    <property type="evidence" value="ECO:0007669"/>
    <property type="project" value="InterPro"/>
</dbReference>
<evidence type="ECO:0000256" key="4">
    <source>
        <dbReference type="SAM" id="MobiDB-lite"/>
    </source>
</evidence>
<organism evidence="6 7">
    <name type="scientific">Microbotryum intermedium</name>
    <dbReference type="NCBI Taxonomy" id="269621"/>
    <lineage>
        <taxon>Eukaryota</taxon>
        <taxon>Fungi</taxon>
        <taxon>Dikarya</taxon>
        <taxon>Basidiomycota</taxon>
        <taxon>Pucciniomycotina</taxon>
        <taxon>Microbotryomycetes</taxon>
        <taxon>Microbotryales</taxon>
        <taxon>Microbotryaceae</taxon>
        <taxon>Microbotryum</taxon>
    </lineage>
</organism>
<evidence type="ECO:0000256" key="3">
    <source>
        <dbReference type="ARBA" id="ARBA00023268"/>
    </source>
</evidence>
<dbReference type="Pfam" id="PF22936">
    <property type="entry name" value="Pol_BBD"/>
    <property type="match status" value="1"/>
</dbReference>
<protein>
    <submittedName>
        <fullName evidence="6">BQ2448_7578 protein</fullName>
    </submittedName>
</protein>
<dbReference type="Pfam" id="PF17921">
    <property type="entry name" value="Integrase_H2C2"/>
    <property type="match status" value="1"/>
</dbReference>
<dbReference type="EMBL" id="FMSP01000023">
    <property type="protein sequence ID" value="SCV74549.1"/>
    <property type="molecule type" value="Genomic_DNA"/>
</dbReference>
<dbReference type="InterPro" id="IPR041588">
    <property type="entry name" value="Integrase_H2C2"/>
</dbReference>
<dbReference type="STRING" id="269621.A0A238FP47"/>
<evidence type="ECO:0000313" key="6">
    <source>
        <dbReference type="EMBL" id="SCV74549.1"/>
    </source>
</evidence>
<evidence type="ECO:0000256" key="1">
    <source>
        <dbReference type="ARBA" id="ARBA00022750"/>
    </source>
</evidence>
<dbReference type="PANTHER" id="PTHR37984:SF5">
    <property type="entry name" value="PROTEIN NYNRIN-LIKE"/>
    <property type="match status" value="1"/>
</dbReference>
<dbReference type="AlphaFoldDB" id="A0A238FP47"/>
<keyword evidence="1" id="KW-0064">Aspartyl protease</keyword>
<evidence type="ECO:0000259" key="5">
    <source>
        <dbReference type="PROSITE" id="PS50994"/>
    </source>
</evidence>
<dbReference type="InterPro" id="IPR001584">
    <property type="entry name" value="Integrase_cat-core"/>
</dbReference>
<dbReference type="InterPro" id="IPR050951">
    <property type="entry name" value="Retrovirus_Pol_polyprotein"/>
</dbReference>
<dbReference type="SUPFAM" id="SSF53098">
    <property type="entry name" value="Ribonuclease H-like"/>
    <property type="match status" value="2"/>
</dbReference>
<proteinExistence type="predicted"/>
<feature type="region of interest" description="Disordered" evidence="4">
    <location>
        <begin position="507"/>
        <end position="527"/>
    </location>
</feature>
<evidence type="ECO:0000313" key="7">
    <source>
        <dbReference type="Proteomes" id="UP000198372"/>
    </source>
</evidence>
<evidence type="ECO:0000256" key="2">
    <source>
        <dbReference type="ARBA" id="ARBA00022884"/>
    </source>
</evidence>
<feature type="domain" description="Integrase catalytic" evidence="5">
    <location>
        <begin position="964"/>
        <end position="1067"/>
    </location>
</feature>
<dbReference type="InterPro" id="IPR041577">
    <property type="entry name" value="RT_RNaseH_2"/>
</dbReference>
<feature type="domain" description="Integrase catalytic" evidence="5">
    <location>
        <begin position="301"/>
        <end position="473"/>
    </location>
</feature>
<accession>A0A238FP47</accession>
<dbReference type="Gene3D" id="1.10.340.70">
    <property type="match status" value="1"/>
</dbReference>
<dbReference type="Proteomes" id="UP000198372">
    <property type="component" value="Unassembled WGS sequence"/>
</dbReference>
<dbReference type="OrthoDB" id="2540373at2759"/>
<dbReference type="InterPro" id="IPR036397">
    <property type="entry name" value="RNaseH_sf"/>
</dbReference>
<dbReference type="GO" id="GO:0004190">
    <property type="term" value="F:aspartic-type endopeptidase activity"/>
    <property type="evidence" value="ECO:0007669"/>
    <property type="project" value="UniProtKB-KW"/>
</dbReference>
<keyword evidence="1" id="KW-0378">Hydrolase</keyword>
<name>A0A238FP47_9BASI</name>
<dbReference type="GO" id="GO:0005634">
    <property type="term" value="C:nucleus"/>
    <property type="evidence" value="ECO:0007669"/>
    <property type="project" value="UniProtKB-ARBA"/>
</dbReference>
<dbReference type="SUPFAM" id="SSF56672">
    <property type="entry name" value="DNA/RNA polymerases"/>
    <property type="match status" value="1"/>
</dbReference>
<dbReference type="InterPro" id="IPR012337">
    <property type="entry name" value="RNaseH-like_sf"/>
</dbReference>
<dbReference type="PROSITE" id="PS50994">
    <property type="entry name" value="INTEGRASE"/>
    <property type="match status" value="2"/>
</dbReference>
<dbReference type="InterPro" id="IPR054722">
    <property type="entry name" value="PolX-like_BBD"/>
</dbReference>
<feature type="compositionally biased region" description="Polar residues" evidence="4">
    <location>
        <begin position="508"/>
        <end position="519"/>
    </location>
</feature>
<dbReference type="InterPro" id="IPR043502">
    <property type="entry name" value="DNA/RNA_pol_sf"/>
</dbReference>
<keyword evidence="2" id="KW-0694">RNA-binding</keyword>
<keyword evidence="3" id="KW-0511">Multifunctional enzyme</keyword>
<keyword evidence="7" id="KW-1185">Reference proteome</keyword>
<sequence>MEYVNYYHFDPVYRFWSTAARGASSLTSITKLWTPNKIGHFEAIKSIVTSLDCLQPLDHSTDAAPFWVMTDASAQGIGGVFLQGHDWKTAHLIAYWNSLPLLRLKEWRIDLLGGHFHILTDHSTLEHFQMQHTVLSHHQAHWLDTLAEFDYDLWYLPSEDNIVANAMSRYSFPEPLPTLVTSISHIKQQILDAYETNPFCKQAMANIGLVTLEFKIIDALLYLQGWLIIPSLAPLCESILHNAHDAQGHLGDLKMYQTVQQAYFWPYMSCDVKHYVQQCDLCQQTKAQTTCIAGKLHALPVPSRPMANIAINFVGPLPTNKGFDCVLTITDRLLGYVHLLPAREADTTADVAARFHEGWHHLFGLPQSIVSDRDKLFTSKFWAALHKRINVKLQLSLAFHPETDGHSEKTNKTAFQILQALVNKELSLCTLHLAATSAALALSLMFPILFYLASPQGHASFHDLPSQTFTHSGHPSVARAIMSSTPSSDMNDLRTILQQLLQARLSDTRPTSGTSSQDNPTPPRVPAASSVTFKVVNKLKDNTTFTRWDRALKMSVPTPVYCYLQTGNFPAECILFNSLDSSIQILIQSTKTETPHELYVWLKDRFSPRDAQAYAKLIEHFWSMPQIPLTSRAEFNQHVNNDIALATVIRLGKVDIEQVLVAARLFNNFNDGLSAWHTTFLQMHEGKDKLPCLEDKIKSLTNTLQRICRTWTSPVPWQPHPARAPPAKRVQPSNKPAAQARFALTADNVPDKGPSISFAAASFLSATSDVSSLLLDSAASHHMVNDSSAFVKLHKTSSVCIGGVGGALSLQGKAIIELISSTGDCIHLSDVFFVPGCPANLISMFALIKDGITPSFTLDGRLSLVRGGKCICTGMAKADHLFHLDAHLCMHTALIAARAPKVPLLTLHRRLGHCSLSTLRKLANSNQVKGIEWTYSADDCNDFQCDACMASKVHKLPFPLSESHASLPLGLVHSDLLMFPEPSVSGRRYLITFIDNFSRKAWAFPLLCKSDALAAFQRWKAEVENSSGAKIKTLRSNNGGEYTAFDKFCAKQGLRCDKLVPYTPKQNWKHRVQPCSRIDRQDQSGSNSRLEPRVSDLYKEYTY</sequence>
<dbReference type="GO" id="GO:0003723">
    <property type="term" value="F:RNA binding"/>
    <property type="evidence" value="ECO:0007669"/>
    <property type="project" value="UniProtKB-KW"/>
</dbReference>
<reference evidence="7" key="1">
    <citation type="submission" date="2016-09" db="EMBL/GenBank/DDBJ databases">
        <authorList>
            <person name="Jeantristanb JTB J.-T."/>
            <person name="Ricardo R."/>
        </authorList>
    </citation>
    <scope>NUCLEOTIDE SEQUENCE [LARGE SCALE GENOMIC DNA]</scope>
</reference>